<reference evidence="14 15" key="1">
    <citation type="submission" date="2019-01" db="EMBL/GenBank/DDBJ databases">
        <title>A draft genome assembly of the solar-powered sea slug Elysia chlorotica.</title>
        <authorList>
            <person name="Cai H."/>
            <person name="Li Q."/>
            <person name="Fang X."/>
            <person name="Li J."/>
            <person name="Curtis N.E."/>
            <person name="Altenburger A."/>
            <person name="Shibata T."/>
            <person name="Feng M."/>
            <person name="Maeda T."/>
            <person name="Schwartz J.A."/>
            <person name="Shigenobu S."/>
            <person name="Lundholm N."/>
            <person name="Nishiyama T."/>
            <person name="Yang H."/>
            <person name="Hasebe M."/>
            <person name="Li S."/>
            <person name="Pierce S.K."/>
            <person name="Wang J."/>
        </authorList>
    </citation>
    <scope>NUCLEOTIDE SEQUENCE [LARGE SCALE GENOMIC DNA]</scope>
    <source>
        <strain evidence="14">EC2010</strain>
        <tissue evidence="14">Whole organism of an adult</tissue>
    </source>
</reference>
<dbReference type="SUPFAM" id="SSF49265">
    <property type="entry name" value="Fibronectin type III"/>
    <property type="match status" value="3"/>
</dbReference>
<evidence type="ECO:0000259" key="13">
    <source>
        <dbReference type="PROSITE" id="PS50853"/>
    </source>
</evidence>
<dbReference type="PANTHER" id="PTHR44170">
    <property type="entry name" value="PROTEIN SIDEKICK"/>
    <property type="match status" value="1"/>
</dbReference>
<keyword evidence="15" id="KW-1185">Reference proteome</keyword>
<dbReference type="CDD" id="cd00063">
    <property type="entry name" value="FN3"/>
    <property type="match status" value="4"/>
</dbReference>
<evidence type="ECO:0000259" key="12">
    <source>
        <dbReference type="PROSITE" id="PS50835"/>
    </source>
</evidence>
<dbReference type="GO" id="GO:0005886">
    <property type="term" value="C:plasma membrane"/>
    <property type="evidence" value="ECO:0007669"/>
    <property type="project" value="TreeGrafter"/>
</dbReference>
<dbReference type="InterPro" id="IPR013783">
    <property type="entry name" value="Ig-like_fold"/>
</dbReference>
<evidence type="ECO:0000256" key="4">
    <source>
        <dbReference type="ARBA" id="ARBA00022889"/>
    </source>
</evidence>
<organism evidence="14 15">
    <name type="scientific">Elysia chlorotica</name>
    <name type="common">Eastern emerald elysia</name>
    <name type="synonym">Sea slug</name>
    <dbReference type="NCBI Taxonomy" id="188477"/>
    <lineage>
        <taxon>Eukaryota</taxon>
        <taxon>Metazoa</taxon>
        <taxon>Spiralia</taxon>
        <taxon>Lophotrochozoa</taxon>
        <taxon>Mollusca</taxon>
        <taxon>Gastropoda</taxon>
        <taxon>Heterobranchia</taxon>
        <taxon>Euthyneura</taxon>
        <taxon>Panpulmonata</taxon>
        <taxon>Sacoglossa</taxon>
        <taxon>Placobranchoidea</taxon>
        <taxon>Plakobranchidae</taxon>
        <taxon>Elysia</taxon>
    </lineage>
</organism>
<dbReference type="PROSITE" id="PS50835">
    <property type="entry name" value="IG_LIKE"/>
    <property type="match status" value="6"/>
</dbReference>
<dbReference type="Gene3D" id="2.60.40.10">
    <property type="entry name" value="Immunoglobulins"/>
    <property type="match status" value="11"/>
</dbReference>
<dbReference type="InterPro" id="IPR007110">
    <property type="entry name" value="Ig-like_dom"/>
</dbReference>
<feature type="domain" description="Fibronectin type-III" evidence="13">
    <location>
        <begin position="1043"/>
        <end position="1138"/>
    </location>
</feature>
<keyword evidence="8" id="KW-0393">Immunoglobulin domain</keyword>
<dbReference type="OrthoDB" id="6244967at2759"/>
<evidence type="ECO:0000256" key="3">
    <source>
        <dbReference type="ARBA" id="ARBA00022737"/>
    </source>
</evidence>
<evidence type="ECO:0000256" key="1">
    <source>
        <dbReference type="ARBA" id="ARBA00004479"/>
    </source>
</evidence>
<dbReference type="GO" id="GO:0030424">
    <property type="term" value="C:axon"/>
    <property type="evidence" value="ECO:0007669"/>
    <property type="project" value="TreeGrafter"/>
</dbReference>
<accession>A0A433T558</accession>
<dbReference type="Pfam" id="PF13927">
    <property type="entry name" value="Ig_3"/>
    <property type="match status" value="1"/>
</dbReference>
<dbReference type="PANTHER" id="PTHR44170:SF6">
    <property type="entry name" value="CONTACTIN"/>
    <property type="match status" value="1"/>
</dbReference>
<dbReference type="FunFam" id="2.60.40.10:FF:000032">
    <property type="entry name" value="palladin isoform X1"/>
    <property type="match status" value="2"/>
</dbReference>
<dbReference type="PROSITE" id="PS50853">
    <property type="entry name" value="FN3"/>
    <property type="match status" value="5"/>
</dbReference>
<feature type="transmembrane region" description="Helical" evidence="10">
    <location>
        <begin position="1148"/>
        <end position="1171"/>
    </location>
</feature>
<feature type="domain" description="Ig-like" evidence="12">
    <location>
        <begin position="431"/>
        <end position="518"/>
    </location>
</feature>
<dbReference type="SMART" id="SM00408">
    <property type="entry name" value="IGc2"/>
    <property type="match status" value="5"/>
</dbReference>
<feature type="non-terminal residue" evidence="14">
    <location>
        <position position="1"/>
    </location>
</feature>
<dbReference type="InterPro" id="IPR003961">
    <property type="entry name" value="FN3_dom"/>
</dbReference>
<evidence type="ECO:0000256" key="11">
    <source>
        <dbReference type="SAM" id="SignalP"/>
    </source>
</evidence>
<evidence type="ECO:0000256" key="2">
    <source>
        <dbReference type="ARBA" id="ARBA00022692"/>
    </source>
</evidence>
<feature type="region of interest" description="Disordered" evidence="9">
    <location>
        <begin position="884"/>
        <end position="910"/>
    </location>
</feature>
<feature type="domain" description="Fibronectin type-III" evidence="13">
    <location>
        <begin position="827"/>
        <end position="945"/>
    </location>
</feature>
<keyword evidence="4" id="KW-0130">Cell adhesion</keyword>
<dbReference type="InterPro" id="IPR003598">
    <property type="entry name" value="Ig_sub2"/>
</dbReference>
<dbReference type="InterPro" id="IPR013098">
    <property type="entry name" value="Ig_I-set"/>
</dbReference>
<dbReference type="InterPro" id="IPR036116">
    <property type="entry name" value="FN3_sf"/>
</dbReference>
<dbReference type="STRING" id="188477.A0A433T558"/>
<feature type="domain" description="Ig-like" evidence="12">
    <location>
        <begin position="338"/>
        <end position="413"/>
    </location>
</feature>
<feature type="domain" description="Fibronectin type-III" evidence="13">
    <location>
        <begin position="616"/>
        <end position="721"/>
    </location>
</feature>
<feature type="domain" description="Ig-like" evidence="12">
    <location>
        <begin position="536"/>
        <end position="609"/>
    </location>
</feature>
<dbReference type="Pfam" id="PF13882">
    <property type="entry name" value="Bravo_FIGEY"/>
    <property type="match status" value="1"/>
</dbReference>
<dbReference type="InterPro" id="IPR036179">
    <property type="entry name" value="Ig-like_dom_sf"/>
</dbReference>
<evidence type="ECO:0000256" key="8">
    <source>
        <dbReference type="ARBA" id="ARBA00023319"/>
    </source>
</evidence>
<feature type="signal peptide" evidence="11">
    <location>
        <begin position="1"/>
        <end position="16"/>
    </location>
</feature>
<sequence>QLLLVSVTWILASTYANDLFEPAKNCRPPSISSRASVLSHFIANEKTSIPCIANGTGSLEYKWLKDGEPVVLTEQLRMDAGQGSLTFYKPQDEDKGSYQCIVSNNCGTALSLVTNMKHSKMDPFSQLKEPTEQTFIAGSSGKLMCDPPYSEPKAAITWILLKSPEERRKAILSPQREGTKNVNSVALDNRVTMDYEGNLYITMVKKEDEQGGRTYVCQADNESTRSAAKGSDKVIKVIERSAPKKPPTKMWNSETEITSIEGGVAMMKCIFGGYPVPVVTWQREDGQQLDDEHHNQDFPMELYIKEVLRSDEGKYTCTGQNIHGSQKVTFNLKVHAMPRWQDQPHDTIVGPGEGAEFKCRATGIPEPKIEWFINSKPLTSLDPDEKRELVDHTLRFKDLEMSDSQVVQCNASNEHGYIFADVYLFVEAMAPVIDRGPLEQLVVAEESELHVTCQMRGKPTPQVVWYKGGQPLNHERHQIQENGDLIIAVTNKKDSGQYRCKVTNRFGSKWASGEVQVREKTRIFSKPDPRNVTFTSDATFTCGAKTDPLESENLGYKWLKDGQPLLPSSRIVIEEGKLTIKDTSSKDSANYTCVADNGLDSDSASAMLRVKAKPEPPKDVNASQCQPKEATLTWYFDESMSNFQKMDKFVVEYLTQFDEEEDLWQHATVEPVHADTRVTKYETTVPLAPYAHYKFRVRAVNALGMGLPSTPTVSWCKTPRSIPEKSPENVRSDEQNTGYLVIKWDPLKRIDLCGPNFTYHIEVQKQGESQVEIYEVDDYTVGEKWIPVNDTYQPYIFKVKSKNQVGLGMDNPKSMMGYSGEGVPLVSPENFELDPAVDVTATSATFQWDAVNTSVEAMQGEFSGYKIRFWKVGDKEKSMRSFIVEKETKSPSSRRRRQSPQDDGKVRGTVKNLPSFSQLEADVVAINKNFESNGSNVIPLKTPEGVPGPVAYLEAINRGSHHFLLHWAQPKEPNGVLTRYQISYRKSKWTSLAPAFTFPLCRAFLDPDSQYRVYIKAFTKEGEGKEYFIDVRTNSDVVDMALPVVQEVVAGETEANITFEILSSSKSSRHGQLYKIEYKKKKSDKWEAVEEPVEEGLMWGSLDHLEPNEQYQVRVLALAHDGGDTRPSEPYTFKTAGFGAKQGTFFTAAWFIGMMVAIAILILFLIIVCIIKRNRGDNYPVQEKERLRGNCDDNPDHFNGFGKPDENGLGASSSFDQDVEKVPLDAESDSLDYGDDDASKFNEDGSFIGQYGGGEKASDPGNSSSIV</sequence>
<evidence type="ECO:0000313" key="14">
    <source>
        <dbReference type="EMBL" id="RUS76729.1"/>
    </source>
</evidence>
<dbReference type="AlphaFoldDB" id="A0A433T558"/>
<dbReference type="SMART" id="SM00409">
    <property type="entry name" value="IG"/>
    <property type="match status" value="6"/>
</dbReference>
<dbReference type="SUPFAM" id="SSF48726">
    <property type="entry name" value="Immunoglobulin"/>
    <property type="match status" value="6"/>
</dbReference>
<keyword evidence="7" id="KW-1015">Disulfide bond</keyword>
<evidence type="ECO:0000256" key="9">
    <source>
        <dbReference type="SAM" id="MobiDB-lite"/>
    </source>
</evidence>
<dbReference type="InterPro" id="IPR003599">
    <property type="entry name" value="Ig_sub"/>
</dbReference>
<feature type="domain" description="Ig-like" evidence="12">
    <location>
        <begin position="123"/>
        <end position="228"/>
    </location>
</feature>
<feature type="region of interest" description="Disordered" evidence="9">
    <location>
        <begin position="1188"/>
        <end position="1214"/>
    </location>
</feature>
<protein>
    <submittedName>
        <fullName evidence="14">Uncharacterized protein</fullName>
    </submittedName>
</protein>
<evidence type="ECO:0000256" key="6">
    <source>
        <dbReference type="ARBA" id="ARBA00023136"/>
    </source>
</evidence>
<dbReference type="Pfam" id="PF07679">
    <property type="entry name" value="I-set"/>
    <property type="match status" value="4"/>
</dbReference>
<evidence type="ECO:0000256" key="5">
    <source>
        <dbReference type="ARBA" id="ARBA00022989"/>
    </source>
</evidence>
<proteinExistence type="predicted"/>
<dbReference type="Pfam" id="PF00041">
    <property type="entry name" value="fn3"/>
    <property type="match status" value="2"/>
</dbReference>
<feature type="compositionally biased region" description="Acidic residues" evidence="9">
    <location>
        <begin position="1226"/>
        <end position="1236"/>
    </location>
</feature>
<feature type="region of interest" description="Disordered" evidence="9">
    <location>
        <begin position="1226"/>
        <end position="1267"/>
    </location>
</feature>
<dbReference type="EMBL" id="RQTK01000640">
    <property type="protein sequence ID" value="RUS76729.1"/>
    <property type="molecule type" value="Genomic_DNA"/>
</dbReference>
<evidence type="ECO:0000313" key="15">
    <source>
        <dbReference type="Proteomes" id="UP000271974"/>
    </source>
</evidence>
<keyword evidence="11" id="KW-0732">Signal</keyword>
<dbReference type="SMART" id="SM00060">
    <property type="entry name" value="FN3"/>
    <property type="match status" value="5"/>
</dbReference>
<keyword evidence="5 10" id="KW-1133">Transmembrane helix</keyword>
<dbReference type="Proteomes" id="UP000271974">
    <property type="component" value="Unassembled WGS sequence"/>
</dbReference>
<comment type="subcellular location">
    <subcellularLocation>
        <location evidence="1">Membrane</location>
        <topology evidence="1">Single-pass type I membrane protein</topology>
    </subcellularLocation>
</comment>
<dbReference type="GO" id="GO:0098609">
    <property type="term" value="P:cell-cell adhesion"/>
    <property type="evidence" value="ECO:0007669"/>
    <property type="project" value="TreeGrafter"/>
</dbReference>
<feature type="domain" description="Fibronectin type-III" evidence="13">
    <location>
        <begin position="946"/>
        <end position="1037"/>
    </location>
</feature>
<comment type="caution">
    <text evidence="14">The sequence shown here is derived from an EMBL/GenBank/DDBJ whole genome shotgun (WGS) entry which is preliminary data.</text>
</comment>
<evidence type="ECO:0000256" key="10">
    <source>
        <dbReference type="SAM" id="Phobius"/>
    </source>
</evidence>
<feature type="domain" description="Ig-like" evidence="12">
    <location>
        <begin position="243"/>
        <end position="329"/>
    </location>
</feature>
<gene>
    <name evidence="14" type="ORF">EGW08_015509</name>
</gene>
<keyword evidence="6 10" id="KW-0472">Membrane</keyword>
<dbReference type="GO" id="GO:0007411">
    <property type="term" value="P:axon guidance"/>
    <property type="evidence" value="ECO:0007669"/>
    <property type="project" value="TreeGrafter"/>
</dbReference>
<dbReference type="InterPro" id="IPR026966">
    <property type="entry name" value="Neurofascin/L1/NrCAM_C"/>
</dbReference>
<name>A0A433T558_ELYCH</name>
<evidence type="ECO:0000256" key="7">
    <source>
        <dbReference type="ARBA" id="ARBA00023157"/>
    </source>
</evidence>
<feature type="domain" description="Fibronectin type-III" evidence="13">
    <location>
        <begin position="726"/>
        <end position="822"/>
    </location>
</feature>
<feature type="chain" id="PRO_5019333454" evidence="11">
    <location>
        <begin position="17"/>
        <end position="1267"/>
    </location>
</feature>
<keyword evidence="2 10" id="KW-0812">Transmembrane</keyword>
<keyword evidence="3" id="KW-0677">Repeat</keyword>
<feature type="domain" description="Ig-like" evidence="12">
    <location>
        <begin position="29"/>
        <end position="111"/>
    </location>
</feature>